<sequence length="173" mass="19866">MKDVHDAKTTKMMTICDNYDLRRYLKFLQVHHINFWVVLEHEDVFSHGYMTTSLHPYGLRYRGLSKVNFTLSEDSNVPNPGPRGWVGFFEFRISISNILGAILQFYPAARVTNVHLLPVPGNPPGQIPPNGSIDEIIRALASANYELNVDLKIRTRQFMIEHEVEEQDLEIGI</sequence>
<name>A0A8E2JLX5_9PEZI</name>
<evidence type="ECO:0000313" key="1">
    <source>
        <dbReference type="EMBL" id="OCL02240.1"/>
    </source>
</evidence>
<keyword evidence="2" id="KW-1185">Reference proteome</keyword>
<gene>
    <name evidence="1" type="ORF">AOQ84DRAFT_382875</name>
</gene>
<accession>A0A8E2JLX5</accession>
<proteinExistence type="predicted"/>
<dbReference type="AlphaFoldDB" id="A0A8E2JLX5"/>
<reference evidence="1 2" key="1">
    <citation type="journal article" date="2016" name="Nat. Commun.">
        <title>Ectomycorrhizal ecology is imprinted in the genome of the dominant symbiotic fungus Cenococcum geophilum.</title>
        <authorList>
            <consortium name="DOE Joint Genome Institute"/>
            <person name="Peter M."/>
            <person name="Kohler A."/>
            <person name="Ohm R.A."/>
            <person name="Kuo A."/>
            <person name="Krutzmann J."/>
            <person name="Morin E."/>
            <person name="Arend M."/>
            <person name="Barry K.W."/>
            <person name="Binder M."/>
            <person name="Choi C."/>
            <person name="Clum A."/>
            <person name="Copeland A."/>
            <person name="Grisel N."/>
            <person name="Haridas S."/>
            <person name="Kipfer T."/>
            <person name="LaButti K."/>
            <person name="Lindquist E."/>
            <person name="Lipzen A."/>
            <person name="Maire R."/>
            <person name="Meier B."/>
            <person name="Mihaltcheva S."/>
            <person name="Molinier V."/>
            <person name="Murat C."/>
            <person name="Poggeler S."/>
            <person name="Quandt C.A."/>
            <person name="Sperisen C."/>
            <person name="Tritt A."/>
            <person name="Tisserant E."/>
            <person name="Crous P.W."/>
            <person name="Henrissat B."/>
            <person name="Nehls U."/>
            <person name="Egli S."/>
            <person name="Spatafora J.W."/>
            <person name="Grigoriev I.V."/>
            <person name="Martin F.M."/>
        </authorList>
    </citation>
    <scope>NUCLEOTIDE SEQUENCE [LARGE SCALE GENOMIC DNA]</scope>
    <source>
        <strain evidence="1 2">CBS 207.34</strain>
    </source>
</reference>
<evidence type="ECO:0000313" key="2">
    <source>
        <dbReference type="Proteomes" id="UP000250140"/>
    </source>
</evidence>
<organism evidence="1 2">
    <name type="scientific">Glonium stellatum</name>
    <dbReference type="NCBI Taxonomy" id="574774"/>
    <lineage>
        <taxon>Eukaryota</taxon>
        <taxon>Fungi</taxon>
        <taxon>Dikarya</taxon>
        <taxon>Ascomycota</taxon>
        <taxon>Pezizomycotina</taxon>
        <taxon>Dothideomycetes</taxon>
        <taxon>Pleosporomycetidae</taxon>
        <taxon>Gloniales</taxon>
        <taxon>Gloniaceae</taxon>
        <taxon>Glonium</taxon>
    </lineage>
</organism>
<dbReference type="EMBL" id="KV750981">
    <property type="protein sequence ID" value="OCL02240.1"/>
    <property type="molecule type" value="Genomic_DNA"/>
</dbReference>
<protein>
    <submittedName>
        <fullName evidence="1">Uncharacterized protein</fullName>
    </submittedName>
</protein>
<dbReference type="Proteomes" id="UP000250140">
    <property type="component" value="Unassembled WGS sequence"/>
</dbReference>